<proteinExistence type="predicted"/>
<dbReference type="EMBL" id="JBHSAY010000011">
    <property type="protein sequence ID" value="MFC4133489.1"/>
    <property type="molecule type" value="Genomic_DNA"/>
</dbReference>
<accession>A0ABV8LSI0</accession>
<gene>
    <name evidence="1" type="ORF">ACFOZ4_23010</name>
</gene>
<dbReference type="RefSeq" id="WP_253753953.1">
    <property type="nucleotide sequence ID" value="NZ_JAMZDZ010000001.1"/>
</dbReference>
<reference evidence="2" key="1">
    <citation type="journal article" date="2019" name="Int. J. Syst. Evol. Microbiol.">
        <title>The Global Catalogue of Microorganisms (GCM) 10K type strain sequencing project: providing services to taxonomists for standard genome sequencing and annotation.</title>
        <authorList>
            <consortium name="The Broad Institute Genomics Platform"/>
            <consortium name="The Broad Institute Genome Sequencing Center for Infectious Disease"/>
            <person name="Wu L."/>
            <person name="Ma J."/>
        </authorList>
    </citation>
    <scope>NUCLEOTIDE SEQUENCE [LARGE SCALE GENOMIC DNA]</scope>
    <source>
        <strain evidence="2">CGMCC 4.7289</strain>
    </source>
</reference>
<comment type="caution">
    <text evidence="1">The sequence shown here is derived from an EMBL/GenBank/DDBJ whole genome shotgun (WGS) entry which is preliminary data.</text>
</comment>
<keyword evidence="2" id="KW-1185">Reference proteome</keyword>
<evidence type="ECO:0000313" key="1">
    <source>
        <dbReference type="EMBL" id="MFC4133489.1"/>
    </source>
</evidence>
<sequence>MVDLPQTPVPVLDRAYWRAVEHTKRRLARLNLSNPQAVATAHRRAEGHFWGALAMARHNHRMLVASRTTELIPTSALAGLCHVNRADAILSQFGEIWSLAPDGWIHGRQEWPAHVQWGADRYVETIRHLGAGRSLAAAVIARSQLERWTINVADHHGVDPDDDRDTAAWITRVWQVYKHHDLDMGRAWSELSEFLHGRGSLTAGQQWERSAGEVNRDRLPLGEETRYLHHRIVEIEAATFAQVRGCVSTLALENGRAHWAQLMRNDISILSATWHSRPVEIFSHQLDATYANGPWAQKHAAVARGYRLSMKLAAETDRVAHIEPNAAMGCLIERRMRSVERFRHSLGKEQRLLGDEFDVGTLHTRLFRFIAITEAAELASYWAPEAERIALRLAAGALRSAFHFWLEDTDLSLPCIRTLLEQTCVAHAWRQRPQRAQRVADSTGARRSPARWIDAAGWKRAAILGKALGEFSHVSLRSRTNGARALLTAIQPDENPHKALTARRHALESAAYLLAFEVAERLHAVDPRLADGFRTEVTLMTAEEHLAATEDLLQRSQALRDYDFGFPDHADWTELGETCDE</sequence>
<dbReference type="Proteomes" id="UP001595816">
    <property type="component" value="Unassembled WGS sequence"/>
</dbReference>
<protein>
    <submittedName>
        <fullName evidence="1">Uncharacterized protein</fullName>
    </submittedName>
</protein>
<organism evidence="1 2">
    <name type="scientific">Hamadaea flava</name>
    <dbReference type="NCBI Taxonomy" id="1742688"/>
    <lineage>
        <taxon>Bacteria</taxon>
        <taxon>Bacillati</taxon>
        <taxon>Actinomycetota</taxon>
        <taxon>Actinomycetes</taxon>
        <taxon>Micromonosporales</taxon>
        <taxon>Micromonosporaceae</taxon>
        <taxon>Hamadaea</taxon>
    </lineage>
</organism>
<evidence type="ECO:0000313" key="2">
    <source>
        <dbReference type="Proteomes" id="UP001595816"/>
    </source>
</evidence>
<name>A0ABV8LSI0_9ACTN</name>